<gene>
    <name evidence="4" type="ORF">JFN93_09830</name>
</gene>
<name>A0A8J7M0G1_9BACT</name>
<evidence type="ECO:0000313" key="5">
    <source>
        <dbReference type="Proteomes" id="UP000636888"/>
    </source>
</evidence>
<dbReference type="Pfam" id="PF13181">
    <property type="entry name" value="TPR_8"/>
    <property type="match status" value="2"/>
</dbReference>
<dbReference type="Pfam" id="PF13414">
    <property type="entry name" value="TPR_11"/>
    <property type="match status" value="1"/>
</dbReference>
<dbReference type="SMART" id="SM00028">
    <property type="entry name" value="TPR"/>
    <property type="match status" value="6"/>
</dbReference>
<dbReference type="Gene3D" id="1.25.40.10">
    <property type="entry name" value="Tetratricopeptide repeat domain"/>
    <property type="match status" value="2"/>
</dbReference>
<reference evidence="4" key="1">
    <citation type="submission" date="2020-12" db="EMBL/GenBank/DDBJ databases">
        <title>Geomonas sp. Red875, isolated from river sediment.</title>
        <authorList>
            <person name="Xu Z."/>
            <person name="Zhang Z."/>
            <person name="Masuda Y."/>
            <person name="Itoh H."/>
            <person name="Senoo K."/>
        </authorList>
    </citation>
    <scope>NUCLEOTIDE SEQUENCE</scope>
    <source>
        <strain evidence="4">Red875</strain>
    </source>
</reference>
<keyword evidence="2 3" id="KW-0802">TPR repeat</keyword>
<keyword evidence="5" id="KW-1185">Reference proteome</keyword>
<comment type="caution">
    <text evidence="4">The sequence shown here is derived from an EMBL/GenBank/DDBJ whole genome shotgun (WGS) entry which is preliminary data.</text>
</comment>
<feature type="repeat" description="TPR" evidence="3">
    <location>
        <begin position="117"/>
        <end position="150"/>
    </location>
</feature>
<dbReference type="SUPFAM" id="SSF53756">
    <property type="entry name" value="UDP-Glycosyltransferase/glycogen phosphorylase"/>
    <property type="match status" value="1"/>
</dbReference>
<accession>A0A8J7M0G1</accession>
<evidence type="ECO:0000256" key="2">
    <source>
        <dbReference type="ARBA" id="ARBA00022803"/>
    </source>
</evidence>
<dbReference type="SUPFAM" id="SSF48452">
    <property type="entry name" value="TPR-like"/>
    <property type="match status" value="1"/>
</dbReference>
<dbReference type="PROSITE" id="PS50005">
    <property type="entry name" value="TPR"/>
    <property type="match status" value="5"/>
</dbReference>
<evidence type="ECO:0000256" key="3">
    <source>
        <dbReference type="PROSITE-ProRule" id="PRU00339"/>
    </source>
</evidence>
<dbReference type="InterPro" id="IPR019734">
    <property type="entry name" value="TPR_rpt"/>
</dbReference>
<dbReference type="PANTHER" id="PTHR44943">
    <property type="entry name" value="CELLULOSE SYNTHASE OPERON PROTEIN C"/>
    <property type="match status" value="1"/>
</dbReference>
<proteinExistence type="predicted"/>
<dbReference type="Pfam" id="PF00515">
    <property type="entry name" value="TPR_1"/>
    <property type="match status" value="1"/>
</dbReference>
<evidence type="ECO:0000313" key="4">
    <source>
        <dbReference type="EMBL" id="MBJ6725007.1"/>
    </source>
</evidence>
<dbReference type="Gene3D" id="3.40.50.2000">
    <property type="entry name" value="Glycogen Phosphorylase B"/>
    <property type="match status" value="1"/>
</dbReference>
<protein>
    <submittedName>
        <fullName evidence="4">Tetratricopeptide repeat protein</fullName>
    </submittedName>
</protein>
<dbReference type="PROSITE" id="PS50293">
    <property type="entry name" value="TPR_REGION"/>
    <property type="match status" value="1"/>
</dbReference>
<feature type="repeat" description="TPR" evidence="3">
    <location>
        <begin position="15"/>
        <end position="48"/>
    </location>
</feature>
<dbReference type="Proteomes" id="UP000636888">
    <property type="component" value="Unassembled WGS sequence"/>
</dbReference>
<feature type="repeat" description="TPR" evidence="3">
    <location>
        <begin position="151"/>
        <end position="184"/>
    </location>
</feature>
<dbReference type="RefSeq" id="WP_199383899.1">
    <property type="nucleotide sequence ID" value="NZ_JAEMHM010000007.1"/>
</dbReference>
<dbReference type="Pfam" id="PF14559">
    <property type="entry name" value="TPR_19"/>
    <property type="match status" value="1"/>
</dbReference>
<keyword evidence="1" id="KW-0677">Repeat</keyword>
<evidence type="ECO:0000256" key="1">
    <source>
        <dbReference type="ARBA" id="ARBA00022737"/>
    </source>
</evidence>
<sequence length="512" mass="57076">MSTSTPQAPEQTLSPAQLIALGLNHHQSGRFAEAKETYLKVLATEPENFDALHLLGVLALQVGKLEIAVELIEKAVKQNPANAVAFNNLGEAYKGQKRYDQAERCYRLALELKADFVEVYSNLGNALKDQGRLADAVEVYRKALAIKPDFVLVHYNLGNVLKELCEFEDAEAAFTEVLTLKPDHADAAVNLAVLQLLRGDYPEGKAFFAHSFEAFRDSSVTRWRAVYQALQGKRRWQGEPLEGKRLLLVDEPGAGDNIMMLRYLPLLRKMGPERITLYATPHLGRLVQAMECVDEIVPMTQPVPLQGFDFFAPMMSLPAAAGTTLDTVPREVPYLRVPGEIMVQAESQLAGLTGVRVGLVWGVGRLSPTYQRRSIPLDQFGPLRDVAEVQLVSLQKGKDADQRSEIGWDIFDCMADCRDFLDTAGLIDQLDLVISVDTSVAHLAGALGKPVWLLNCFESEWRWMLEREDSPWYPTLRIFRQKSRGDWAGVIEEVVEELGKFVKKKKAAGPTV</sequence>
<dbReference type="AlphaFoldDB" id="A0A8J7M0G1"/>
<feature type="repeat" description="TPR" evidence="3">
    <location>
        <begin position="49"/>
        <end position="82"/>
    </location>
</feature>
<organism evidence="4 5">
    <name type="scientific">Geomesophilobacter sediminis</name>
    <dbReference type="NCBI Taxonomy" id="2798584"/>
    <lineage>
        <taxon>Bacteria</taxon>
        <taxon>Pseudomonadati</taxon>
        <taxon>Thermodesulfobacteriota</taxon>
        <taxon>Desulfuromonadia</taxon>
        <taxon>Geobacterales</taxon>
        <taxon>Geobacteraceae</taxon>
        <taxon>Geomesophilobacter</taxon>
    </lineage>
</organism>
<dbReference type="InterPro" id="IPR051685">
    <property type="entry name" value="Ycf3/AcsC/BcsC/TPR_MFPF"/>
</dbReference>
<dbReference type="PANTHER" id="PTHR44943:SF8">
    <property type="entry name" value="TPR REPEAT-CONTAINING PROTEIN MJ0263"/>
    <property type="match status" value="1"/>
</dbReference>
<feature type="repeat" description="TPR" evidence="3">
    <location>
        <begin position="83"/>
        <end position="116"/>
    </location>
</feature>
<dbReference type="InterPro" id="IPR011990">
    <property type="entry name" value="TPR-like_helical_dom_sf"/>
</dbReference>
<dbReference type="EMBL" id="JAEMHM010000007">
    <property type="protein sequence ID" value="MBJ6725007.1"/>
    <property type="molecule type" value="Genomic_DNA"/>
</dbReference>